<reference evidence="11 12" key="1">
    <citation type="submission" date="2024-02" db="EMBL/GenBank/DDBJ databases">
        <title>Bacteria isolated from the canopy kelp, Nereocystis luetkeana.</title>
        <authorList>
            <person name="Pfister C.A."/>
            <person name="Younker I.T."/>
            <person name="Light S.H."/>
        </authorList>
    </citation>
    <scope>NUCLEOTIDE SEQUENCE [LARGE SCALE GENOMIC DNA]</scope>
    <source>
        <strain evidence="11 12">TI.2.07</strain>
    </source>
</reference>
<evidence type="ECO:0000313" key="11">
    <source>
        <dbReference type="EMBL" id="MEL0660164.1"/>
    </source>
</evidence>
<evidence type="ECO:0000256" key="8">
    <source>
        <dbReference type="ARBA" id="ARBA00030117"/>
    </source>
</evidence>
<comment type="similarity">
    <text evidence="1">Belongs to the FlgM family.</text>
</comment>
<evidence type="ECO:0000259" key="10">
    <source>
        <dbReference type="Pfam" id="PF04316"/>
    </source>
</evidence>
<feature type="compositionally biased region" description="Polar residues" evidence="9">
    <location>
        <begin position="1"/>
        <end position="25"/>
    </location>
</feature>
<dbReference type="RefSeq" id="WP_341628641.1">
    <property type="nucleotide sequence ID" value="NZ_JBAKBA010000034.1"/>
</dbReference>
<keyword evidence="4" id="KW-1005">Bacterial flagellum biogenesis</keyword>
<dbReference type="NCBIfam" id="TIGR03824">
    <property type="entry name" value="FlgM_jcvi"/>
    <property type="match status" value="1"/>
</dbReference>
<name>A0ABU9HE32_9GAMM</name>
<evidence type="ECO:0000256" key="7">
    <source>
        <dbReference type="ARBA" id="ARBA00024739"/>
    </source>
</evidence>
<keyword evidence="3" id="KW-0678">Repressor</keyword>
<evidence type="ECO:0000256" key="6">
    <source>
        <dbReference type="ARBA" id="ARBA00023163"/>
    </source>
</evidence>
<evidence type="ECO:0000256" key="1">
    <source>
        <dbReference type="ARBA" id="ARBA00005322"/>
    </source>
</evidence>
<keyword evidence="6" id="KW-0804">Transcription</keyword>
<keyword evidence="12" id="KW-1185">Reference proteome</keyword>
<evidence type="ECO:0000313" key="12">
    <source>
        <dbReference type="Proteomes" id="UP001366060"/>
    </source>
</evidence>
<keyword evidence="11" id="KW-0966">Cell projection</keyword>
<feature type="region of interest" description="Disordered" evidence="9">
    <location>
        <begin position="1"/>
        <end position="43"/>
    </location>
</feature>
<feature type="domain" description="Anti-sigma-28 factor FlgM C-terminal" evidence="10">
    <location>
        <begin position="41"/>
        <end position="93"/>
    </location>
</feature>
<evidence type="ECO:0000256" key="9">
    <source>
        <dbReference type="SAM" id="MobiDB-lite"/>
    </source>
</evidence>
<accession>A0ABU9HE32</accession>
<protein>
    <recommendedName>
        <fullName evidence="2">Negative regulator of flagellin synthesis</fullName>
    </recommendedName>
    <alternativeName>
        <fullName evidence="8">Anti-sigma-28 factor</fullName>
    </alternativeName>
</protein>
<evidence type="ECO:0000256" key="3">
    <source>
        <dbReference type="ARBA" id="ARBA00022491"/>
    </source>
</evidence>
<evidence type="ECO:0000256" key="2">
    <source>
        <dbReference type="ARBA" id="ARBA00017823"/>
    </source>
</evidence>
<dbReference type="EMBL" id="JBAKBA010000034">
    <property type="protein sequence ID" value="MEL0660164.1"/>
    <property type="molecule type" value="Genomic_DNA"/>
</dbReference>
<dbReference type="Proteomes" id="UP001366060">
    <property type="component" value="Unassembled WGS sequence"/>
</dbReference>
<dbReference type="InterPro" id="IPR007412">
    <property type="entry name" value="FlgM"/>
</dbReference>
<dbReference type="Pfam" id="PF04316">
    <property type="entry name" value="FlgM"/>
    <property type="match status" value="1"/>
</dbReference>
<feature type="compositionally biased region" description="Low complexity" evidence="9">
    <location>
        <begin position="26"/>
        <end position="42"/>
    </location>
</feature>
<evidence type="ECO:0000256" key="5">
    <source>
        <dbReference type="ARBA" id="ARBA00023015"/>
    </source>
</evidence>
<organism evidence="11 12">
    <name type="scientific">Psychromonas arctica</name>
    <dbReference type="NCBI Taxonomy" id="168275"/>
    <lineage>
        <taxon>Bacteria</taxon>
        <taxon>Pseudomonadati</taxon>
        <taxon>Pseudomonadota</taxon>
        <taxon>Gammaproteobacteria</taxon>
        <taxon>Alteromonadales</taxon>
        <taxon>Psychromonadaceae</taxon>
        <taxon>Psychromonas</taxon>
    </lineage>
</organism>
<keyword evidence="11" id="KW-0969">Cilium</keyword>
<comment type="function">
    <text evidence="7">Responsible for the coupling of flagellin expression to flagellar assembly by preventing expression of the flagellin genes when a component of the middle class of proteins is defective. It negatively regulates flagellar genes by inhibiting the activity of FliA by directly binding to FliA.</text>
</comment>
<sequence length="106" mass="11557">MSININRQAPQSNLAIDQNKTQKQGNASATDNTSNASSTKDSVQLTSQAVSLNNMQKQTSSEPQVDMKRVDTLKAAILNGDYKINSEQLAKNIGNFETDFNKAYSS</sequence>
<keyword evidence="11" id="KW-0282">Flagellum</keyword>
<dbReference type="InterPro" id="IPR031316">
    <property type="entry name" value="FlgM_C"/>
</dbReference>
<keyword evidence="5" id="KW-0805">Transcription regulation</keyword>
<gene>
    <name evidence="11" type="primary">flgM</name>
    <name evidence="11" type="ORF">V6255_13560</name>
</gene>
<comment type="caution">
    <text evidence="11">The sequence shown here is derived from an EMBL/GenBank/DDBJ whole genome shotgun (WGS) entry which is preliminary data.</text>
</comment>
<dbReference type="InterPro" id="IPR035890">
    <property type="entry name" value="Anti-sigma-28_factor_FlgM_sf"/>
</dbReference>
<proteinExistence type="inferred from homology"/>
<evidence type="ECO:0000256" key="4">
    <source>
        <dbReference type="ARBA" id="ARBA00022795"/>
    </source>
</evidence>
<dbReference type="SUPFAM" id="SSF101498">
    <property type="entry name" value="Anti-sigma factor FlgM"/>
    <property type="match status" value="1"/>
</dbReference>